<evidence type="ECO:0000313" key="3">
    <source>
        <dbReference type="Proteomes" id="UP000043699"/>
    </source>
</evidence>
<dbReference type="EMBL" id="CCXS01000001">
    <property type="protein sequence ID" value="CEG21773.1"/>
    <property type="molecule type" value="Genomic_DNA"/>
</dbReference>
<evidence type="ECO:0000313" key="2">
    <source>
        <dbReference type="EMBL" id="CEG21773.1"/>
    </source>
</evidence>
<accession>A0A098EHN2</accession>
<protein>
    <submittedName>
        <fullName evidence="2">Uncharacterized protein</fullName>
    </submittedName>
</protein>
<name>A0A098EHN2_9BACL</name>
<proteinExistence type="predicted"/>
<organism evidence="2 3">
    <name type="scientific">Planococcus massiliensis</name>
    <dbReference type="NCBI Taxonomy" id="1499687"/>
    <lineage>
        <taxon>Bacteria</taxon>
        <taxon>Bacillati</taxon>
        <taxon>Bacillota</taxon>
        <taxon>Bacilli</taxon>
        <taxon>Bacillales</taxon>
        <taxon>Caryophanaceae</taxon>
        <taxon>Planococcus</taxon>
    </lineage>
</organism>
<evidence type="ECO:0000256" key="1">
    <source>
        <dbReference type="SAM" id="MobiDB-lite"/>
    </source>
</evidence>
<keyword evidence="3" id="KW-1185">Reference proteome</keyword>
<gene>
    <name evidence="2" type="ORF">BN1080_00689</name>
</gene>
<reference evidence="2 3" key="1">
    <citation type="submission" date="2014-09" db="EMBL/GenBank/DDBJ databases">
        <authorList>
            <person name="Urmite Genomes Urmite Genomes"/>
        </authorList>
    </citation>
    <scope>NUCLEOTIDE SEQUENCE [LARGE SCALE GENOMIC DNA]</scope>
    <source>
        <strain evidence="2 3">ES2</strain>
    </source>
</reference>
<dbReference type="Proteomes" id="UP000043699">
    <property type="component" value="Unassembled WGS sequence"/>
</dbReference>
<feature type="region of interest" description="Disordered" evidence="1">
    <location>
        <begin position="1"/>
        <end position="75"/>
    </location>
</feature>
<dbReference type="AlphaFoldDB" id="A0A098EHN2"/>
<sequence>MFADKEKHGDHFEAPESKKAERQNEKLHSEDPREIGEQLDEQKEGLDDRHYENPKTRKDKRNAEPISKPDENNFI</sequence>
<dbReference type="STRING" id="1499687.BN1080_00689"/>
<dbReference type="RefSeq" id="WP_052650532.1">
    <property type="nucleotide sequence ID" value="NZ_CCXS01000001.1"/>
</dbReference>
<dbReference type="OrthoDB" id="2678178at2"/>